<accession>A0A0V1AID7</accession>
<feature type="transmembrane region" description="Helical" evidence="1">
    <location>
        <begin position="9"/>
        <end position="28"/>
    </location>
</feature>
<evidence type="ECO:0000256" key="1">
    <source>
        <dbReference type="SAM" id="Phobius"/>
    </source>
</evidence>
<dbReference type="EMBL" id="JYDH01001615">
    <property type="protein sequence ID" value="KRY24571.1"/>
    <property type="molecule type" value="Genomic_DNA"/>
</dbReference>
<dbReference type="AlphaFoldDB" id="A0A0V1AID7"/>
<organism evidence="2 3">
    <name type="scientific">Trichinella spiralis</name>
    <name type="common">Trichina worm</name>
    <dbReference type="NCBI Taxonomy" id="6334"/>
    <lineage>
        <taxon>Eukaryota</taxon>
        <taxon>Metazoa</taxon>
        <taxon>Ecdysozoa</taxon>
        <taxon>Nematoda</taxon>
        <taxon>Enoplea</taxon>
        <taxon>Dorylaimia</taxon>
        <taxon>Trichinellida</taxon>
        <taxon>Trichinellidae</taxon>
        <taxon>Trichinella</taxon>
    </lineage>
</organism>
<sequence>MAKAIFEKLLFRWLVGWFIGYFLVGQLVDRSVGRRSADQLFSAFVSRFSYKLLPLFQL</sequence>
<gene>
    <name evidence="2" type="ORF">T01_13255</name>
</gene>
<keyword evidence="1" id="KW-1133">Transmembrane helix</keyword>
<evidence type="ECO:0000313" key="2">
    <source>
        <dbReference type="EMBL" id="KRY24571.1"/>
    </source>
</evidence>
<name>A0A0V1AID7_TRISP</name>
<keyword evidence="1" id="KW-0812">Transmembrane</keyword>
<comment type="caution">
    <text evidence="2">The sequence shown here is derived from an EMBL/GenBank/DDBJ whole genome shotgun (WGS) entry which is preliminary data.</text>
</comment>
<protein>
    <submittedName>
        <fullName evidence="2">Uncharacterized protein</fullName>
    </submittedName>
</protein>
<keyword evidence="3" id="KW-1185">Reference proteome</keyword>
<reference evidence="2 3" key="1">
    <citation type="submission" date="2015-01" db="EMBL/GenBank/DDBJ databases">
        <title>Evolution of Trichinella species and genotypes.</title>
        <authorList>
            <person name="Korhonen P.K."/>
            <person name="Edoardo P."/>
            <person name="Giuseppe L.R."/>
            <person name="Gasser R.B."/>
        </authorList>
    </citation>
    <scope>NUCLEOTIDE SEQUENCE [LARGE SCALE GENOMIC DNA]</scope>
    <source>
        <strain evidence="2">ISS3</strain>
    </source>
</reference>
<dbReference type="InParanoid" id="A0A0V1AID7"/>
<dbReference type="Proteomes" id="UP000054776">
    <property type="component" value="Unassembled WGS sequence"/>
</dbReference>
<evidence type="ECO:0000313" key="3">
    <source>
        <dbReference type="Proteomes" id="UP000054776"/>
    </source>
</evidence>
<keyword evidence="1" id="KW-0472">Membrane</keyword>
<proteinExistence type="predicted"/>